<dbReference type="InterPro" id="IPR011100">
    <property type="entry name" value="Glyco_hydro_67_cat"/>
</dbReference>
<evidence type="ECO:0000256" key="3">
    <source>
        <dbReference type="ARBA" id="ARBA00022651"/>
    </source>
</evidence>
<protein>
    <recommendedName>
        <fullName evidence="2 9">Alpha-glucuronidase</fullName>
        <ecNumber evidence="2 9">3.2.1.139</ecNumber>
    </recommendedName>
</protein>
<keyword evidence="7 9" id="KW-0624">Polysaccharide degradation</keyword>
<dbReference type="AlphaFoldDB" id="A0A8H6ZDH1"/>
<reference evidence="13" key="1">
    <citation type="submission" date="2020-05" db="EMBL/GenBank/DDBJ databases">
        <title>Mycena genomes resolve the evolution of fungal bioluminescence.</title>
        <authorList>
            <person name="Tsai I.J."/>
        </authorList>
    </citation>
    <scope>NUCLEOTIDE SEQUENCE</scope>
    <source>
        <strain evidence="13">160909Yilan</strain>
    </source>
</reference>
<keyword evidence="14" id="KW-1185">Reference proteome</keyword>
<comment type="subcellular location">
    <subcellularLocation>
        <location evidence="9">Secreted</location>
    </subcellularLocation>
</comment>
<organism evidence="13 14">
    <name type="scientific">Mycena sanguinolenta</name>
    <dbReference type="NCBI Taxonomy" id="230812"/>
    <lineage>
        <taxon>Eukaryota</taxon>
        <taxon>Fungi</taxon>
        <taxon>Dikarya</taxon>
        <taxon>Basidiomycota</taxon>
        <taxon>Agaricomycotina</taxon>
        <taxon>Agaricomycetes</taxon>
        <taxon>Agaricomycetidae</taxon>
        <taxon>Agaricales</taxon>
        <taxon>Marasmiineae</taxon>
        <taxon>Mycenaceae</taxon>
        <taxon>Mycena</taxon>
    </lineage>
</organism>
<proteinExistence type="inferred from homology"/>
<dbReference type="Gene3D" id="3.20.20.80">
    <property type="entry name" value="Glycosidases"/>
    <property type="match status" value="1"/>
</dbReference>
<evidence type="ECO:0000256" key="8">
    <source>
        <dbReference type="ARBA" id="ARBA00048838"/>
    </source>
</evidence>
<dbReference type="InterPro" id="IPR017853">
    <property type="entry name" value="GH"/>
</dbReference>
<dbReference type="SUPFAM" id="SSF55545">
    <property type="entry name" value="beta-N-acetylhexosaminidase-like domain"/>
    <property type="match status" value="1"/>
</dbReference>
<sequence>MERARVFSIPAHQKEAFRTRRAYKNTPRVPRTRLLIQRAVSPTLLRADHAATKNRKYTLYKKLPSIDVGHPTMMLRLFFYSLFATLVGAENGLQAWLRYAPLPAGHNAPALPSSIIALNSSASSPVNTAGQELQKGIQGIFGKTLRVSSTGKATSAAAVVGTVSQFQKAFGNSPVTDALSLEEDGFWLNVQGSTVQILGQNERGALYGAFEYLSMLAQGNFSDVQYATNPAAPVRWINSWDNMDGSITRGFGGNSIFFANGGVLSNLTRAAEYARLLSSIRINAAVVNDVNANFTTINPENIQGVGRIADVFRPYGVQLGLSLDFASPMELGNLSTYDPLDDGVIAFWDDITQQIYDRIPDFAGYLVKADSEGKFFVSPSAMLNSTEFNLGTPGPLVYNRTLAQGANLFAQAIKPFGGIVMYRAFVYNQLPDEAIWTADRANAAVDFFQPLDGQFDDNVIVQIKYGPIDFQVREPASPLFANLLETNTALELQVAQEYLGQQTHLVYLPPLWRTILDFDLRVQNQSSFVRDVITGERFKRPLGGSAAVVNVGLNDTWLGSHLAMSNLYAYGRLAWDWTSDSEEILQDWTRLTFGLDETVIDTITQMSMASWPAYENYSGNLGEQTLNDILYTHFGPNPQTLDNTPWGQWTRADHTSIGMDRTVSNGTGFSGQYPPEVAAMFEDIETTPDNLLLWFHHVNYTQKLKSGKTVIQHFYDAHYEGAETAHQFVGMWESLKGKIDDERFEDVLYRQVFQAGHSIVWRDAIVNFYNNISGIPDDAGRVGHHPFRIEAESMELDGYQPYVVSPFEAASGSIAIVTTTNDTLGTATTVLNFTSGVYDLAVNYFDMYGGNSSYQVFVDNRLVGGWVGNIVDIGKLGHTPSIYLDGHSATRITFPQVSIKHGDTLKIVGQADGVEPAPLDYVALLPAGVID</sequence>
<feature type="domain" description="Glycosyl hydrolase family 67 C-terminal" evidence="11">
    <location>
        <begin position="559"/>
        <end position="781"/>
    </location>
</feature>
<evidence type="ECO:0000256" key="9">
    <source>
        <dbReference type="RuleBase" id="RU361198"/>
    </source>
</evidence>
<dbReference type="InterPro" id="IPR037054">
    <property type="entry name" value="A-glucoronidase_C_sf"/>
</dbReference>
<dbReference type="OrthoDB" id="6501611at2759"/>
<dbReference type="Pfam" id="PF07488">
    <property type="entry name" value="Glyco_hydro_67M"/>
    <property type="match status" value="1"/>
</dbReference>
<evidence type="ECO:0000313" key="13">
    <source>
        <dbReference type="EMBL" id="KAF7376943.1"/>
    </source>
</evidence>
<evidence type="ECO:0000256" key="5">
    <source>
        <dbReference type="ARBA" id="ARBA00023277"/>
    </source>
</evidence>
<keyword evidence="3 9" id="KW-0858">Xylan degradation</keyword>
<name>A0A8H6ZDH1_9AGAR</name>
<comment type="catalytic activity">
    <reaction evidence="8 9">
        <text>an alpha-D-glucuronoside + H2O = D-glucuronate + an alcohol</text>
        <dbReference type="Rhea" id="RHEA:20005"/>
        <dbReference type="ChEBI" id="CHEBI:15377"/>
        <dbReference type="ChEBI" id="CHEBI:30879"/>
        <dbReference type="ChEBI" id="CHEBI:58720"/>
        <dbReference type="ChEBI" id="CHEBI:58899"/>
        <dbReference type="EC" id="3.2.1.139"/>
    </reaction>
</comment>
<keyword evidence="6 9" id="KW-0326">Glycosidase</keyword>
<dbReference type="Gene3D" id="3.90.1330.10">
    <property type="entry name" value="Alpha-glucuronidase, C-terminal domain"/>
    <property type="match status" value="1"/>
</dbReference>
<dbReference type="GO" id="GO:0046559">
    <property type="term" value="F:alpha-glucuronidase activity"/>
    <property type="evidence" value="ECO:0007669"/>
    <property type="project" value="UniProtKB-EC"/>
</dbReference>
<dbReference type="CDD" id="cd02795">
    <property type="entry name" value="CBM6-CBM35-CBM36_like"/>
    <property type="match status" value="1"/>
</dbReference>
<evidence type="ECO:0000259" key="12">
    <source>
        <dbReference type="Pfam" id="PF07488"/>
    </source>
</evidence>
<dbReference type="InterPro" id="IPR011099">
    <property type="entry name" value="Glyco_hydro_67_C"/>
</dbReference>
<evidence type="ECO:0000256" key="1">
    <source>
        <dbReference type="ARBA" id="ARBA00008833"/>
    </source>
</evidence>
<dbReference type="Gene3D" id="3.30.379.10">
    <property type="entry name" value="Chitobiase/beta-hexosaminidase domain 2-like"/>
    <property type="match status" value="1"/>
</dbReference>
<keyword evidence="5 9" id="KW-0119">Carbohydrate metabolism</keyword>
<dbReference type="Pfam" id="PF07477">
    <property type="entry name" value="Glyco_hydro_67C"/>
    <property type="match status" value="1"/>
</dbReference>
<dbReference type="InterPro" id="IPR029018">
    <property type="entry name" value="Hex-like_dom2"/>
</dbReference>
<dbReference type="InterPro" id="IPR005154">
    <property type="entry name" value="Glyco_hydro_67_aGlcAse_N"/>
</dbReference>
<evidence type="ECO:0000259" key="11">
    <source>
        <dbReference type="Pfam" id="PF07477"/>
    </source>
</evidence>
<dbReference type="Proteomes" id="UP000623467">
    <property type="component" value="Unassembled WGS sequence"/>
</dbReference>
<evidence type="ECO:0000259" key="10">
    <source>
        <dbReference type="Pfam" id="PF03648"/>
    </source>
</evidence>
<dbReference type="SUPFAM" id="SSF51445">
    <property type="entry name" value="(Trans)glycosidases"/>
    <property type="match status" value="1"/>
</dbReference>
<feature type="domain" description="Glycosyl hydrolase family 67 catalytic" evidence="12">
    <location>
        <begin position="219"/>
        <end position="557"/>
    </location>
</feature>
<dbReference type="PANTHER" id="PTHR39207:SF1">
    <property type="entry name" value="ALPHA-GLUCURONIDASE A"/>
    <property type="match status" value="1"/>
</dbReference>
<comment type="function">
    <text evidence="9">Alpha-glucuronidase involved in the hydrolysis of xylan, a major structural heterogeneous polysaccharide found in plant biomass representing the second most abundant polysaccharide in the biosphere, after cellulose. Releases 4-O-methylglucuronic acid from xylan.</text>
</comment>
<evidence type="ECO:0000256" key="7">
    <source>
        <dbReference type="ARBA" id="ARBA00023326"/>
    </source>
</evidence>
<dbReference type="EC" id="3.2.1.139" evidence="2 9"/>
<accession>A0A8H6ZDH1</accession>
<dbReference type="GO" id="GO:0005576">
    <property type="term" value="C:extracellular region"/>
    <property type="evidence" value="ECO:0007669"/>
    <property type="project" value="UniProtKB-SubCell"/>
</dbReference>
<comment type="similarity">
    <text evidence="1 9">Belongs to the glycosyl hydrolase 67 family.</text>
</comment>
<dbReference type="EMBL" id="JACAZH010000001">
    <property type="protein sequence ID" value="KAF7376943.1"/>
    <property type="molecule type" value="Genomic_DNA"/>
</dbReference>
<dbReference type="Pfam" id="PF03648">
    <property type="entry name" value="Glyco_hydro_67N"/>
    <property type="match status" value="1"/>
</dbReference>
<evidence type="ECO:0000256" key="4">
    <source>
        <dbReference type="ARBA" id="ARBA00022801"/>
    </source>
</evidence>
<evidence type="ECO:0000313" key="14">
    <source>
        <dbReference type="Proteomes" id="UP000623467"/>
    </source>
</evidence>
<keyword evidence="4 9" id="KW-0378">Hydrolase</keyword>
<dbReference type="PANTHER" id="PTHR39207">
    <property type="entry name" value="ALPHA-GLUCURONIDASE A"/>
    <property type="match status" value="1"/>
</dbReference>
<evidence type="ECO:0000256" key="6">
    <source>
        <dbReference type="ARBA" id="ARBA00023295"/>
    </source>
</evidence>
<evidence type="ECO:0000256" key="2">
    <source>
        <dbReference type="ARBA" id="ARBA00012271"/>
    </source>
</evidence>
<dbReference type="GO" id="GO:0045493">
    <property type="term" value="P:xylan catabolic process"/>
    <property type="evidence" value="ECO:0007669"/>
    <property type="project" value="UniProtKB-KW"/>
</dbReference>
<feature type="domain" description="Alpha glucuronidase N-terminal" evidence="10">
    <location>
        <begin position="95"/>
        <end position="212"/>
    </location>
</feature>
<gene>
    <name evidence="9" type="primary">aguA</name>
    <name evidence="13" type="ORF">MSAN_00112100</name>
</gene>
<comment type="caution">
    <text evidence="13">The sequence shown here is derived from an EMBL/GenBank/DDBJ whole genome shotgun (WGS) entry which is preliminary data.</text>
</comment>